<name>A0A8A0RSQ0_9FIRM</name>
<accession>A0A8A0RSQ0</accession>
<proteinExistence type="predicted"/>
<evidence type="ECO:0000256" key="1">
    <source>
        <dbReference type="SAM" id="MobiDB-lite"/>
    </source>
</evidence>
<reference evidence="2" key="1">
    <citation type="submission" date="2020-07" db="EMBL/GenBank/DDBJ databases">
        <title>Koleobacter methoxysyntrophicus gen. nov., sp. nov., a novel anaerobic bacterium isolated from deep subsurface oil field and proposal of Koleobacterales ord. nov. in the phylum Firmicutes.</title>
        <authorList>
            <person name="Sakamoto S."/>
            <person name="Tamaki H."/>
        </authorList>
    </citation>
    <scope>NUCLEOTIDE SEQUENCE</scope>
    <source>
        <strain evidence="2">NRmbB1</strain>
    </source>
</reference>
<feature type="region of interest" description="Disordered" evidence="1">
    <location>
        <begin position="243"/>
        <end position="277"/>
    </location>
</feature>
<gene>
    <name evidence="2" type="ORF">H0A61_02936</name>
</gene>
<dbReference type="KEGG" id="kme:H0A61_02936"/>
<dbReference type="AlphaFoldDB" id="A0A8A0RSQ0"/>
<feature type="compositionally biased region" description="Basic and acidic residues" evidence="1">
    <location>
        <begin position="257"/>
        <end position="270"/>
    </location>
</feature>
<dbReference type="RefSeq" id="WP_206707837.1">
    <property type="nucleotide sequence ID" value="NZ_CP059066.1"/>
</dbReference>
<dbReference type="Proteomes" id="UP000662904">
    <property type="component" value="Chromosome"/>
</dbReference>
<organism evidence="2 3">
    <name type="scientific">Koleobacter methoxysyntrophicus</name>
    <dbReference type="NCBI Taxonomy" id="2751313"/>
    <lineage>
        <taxon>Bacteria</taxon>
        <taxon>Bacillati</taxon>
        <taxon>Bacillota</taxon>
        <taxon>Clostridia</taxon>
        <taxon>Koleobacterales</taxon>
        <taxon>Koleobacteraceae</taxon>
        <taxon>Koleobacter</taxon>
    </lineage>
</organism>
<evidence type="ECO:0000313" key="2">
    <source>
        <dbReference type="EMBL" id="QSQ10528.1"/>
    </source>
</evidence>
<evidence type="ECO:0000313" key="3">
    <source>
        <dbReference type="Proteomes" id="UP000662904"/>
    </source>
</evidence>
<sequence>MKNLKVLEENKKENAIPDTVSGAEKNMMDDLDILPEDLDRRIARTKMQISALERLMKTVLKPGIDYDIVLKTGSDAGSRTMKPTLLLDGAHQICQAFHLRPEFTIETKTEDRTVEPPFLSYFCRCRLYHRPTEMLVAEGIGAANSYESRYRYRWVEAPAEEQKRWQEFKNLPGYRSKKIEGRWVLHRRVENPDIFDLQNTLVKMAKKRAYVDATLNATGASRLFTQDFEDIGHPAADELEYQPAAYQPPSSPPPAKENGRNSKKTSEPNETKTGAAENGRKLISTVFKIKKIKKERSTDSGYCVLAEFETQTGSGLIAGFGSTAYYLKFYEEKEVNAVVKTNRIEVDGYTAYEVVKVYAGNSLTKLKGKIKIDVQNGTVYLDTGDKTIELEIPDPELFAQTLDLEGQAVEALLDQLNDKWILHKIQQN</sequence>
<keyword evidence="3" id="KW-1185">Reference proteome</keyword>
<dbReference type="EMBL" id="CP059066">
    <property type="protein sequence ID" value="QSQ10528.1"/>
    <property type="molecule type" value="Genomic_DNA"/>
</dbReference>
<protein>
    <submittedName>
        <fullName evidence="2">Uncharacterized protein</fullName>
    </submittedName>
</protein>